<evidence type="ECO:0000256" key="2">
    <source>
        <dbReference type="ARBA" id="ARBA00007568"/>
    </source>
</evidence>
<comment type="subcellular location">
    <subcellularLocation>
        <location evidence="1">Cytoplasm</location>
    </subcellularLocation>
</comment>
<comment type="caution">
    <text evidence="6">The sequence shown here is derived from an EMBL/GenBank/DDBJ whole genome shotgun (WGS) entry which is preliminary data.</text>
</comment>
<evidence type="ECO:0000313" key="7">
    <source>
        <dbReference type="Proteomes" id="UP000541444"/>
    </source>
</evidence>
<feature type="domain" description="Glutaredoxin" evidence="5">
    <location>
        <begin position="67"/>
        <end position="130"/>
    </location>
</feature>
<dbReference type="SUPFAM" id="SSF52833">
    <property type="entry name" value="Thioredoxin-like"/>
    <property type="match status" value="1"/>
</dbReference>
<dbReference type="PANTHER" id="PTHR10168">
    <property type="entry name" value="GLUTAREDOXIN"/>
    <property type="match status" value="1"/>
</dbReference>
<keyword evidence="3" id="KW-0963">Cytoplasm</keyword>
<comment type="similarity">
    <text evidence="2">Belongs to the glutaredoxin family. CC-type subfamily.</text>
</comment>
<dbReference type="NCBIfam" id="TIGR02189">
    <property type="entry name" value="GlrX-like_plant"/>
    <property type="match status" value="1"/>
</dbReference>
<dbReference type="InterPro" id="IPR002109">
    <property type="entry name" value="Glutaredoxin"/>
</dbReference>
<keyword evidence="7" id="KW-1185">Reference proteome</keyword>
<gene>
    <name evidence="6" type="ORF">GIB67_039255</name>
</gene>
<dbReference type="AlphaFoldDB" id="A0A7J7MM86"/>
<evidence type="ECO:0000313" key="6">
    <source>
        <dbReference type="EMBL" id="KAF6155924.1"/>
    </source>
</evidence>
<dbReference type="PROSITE" id="PS51354">
    <property type="entry name" value="GLUTAREDOXIN_2"/>
    <property type="match status" value="1"/>
</dbReference>
<keyword evidence="4" id="KW-0676">Redox-active center</keyword>
<evidence type="ECO:0000259" key="5">
    <source>
        <dbReference type="Pfam" id="PF00462"/>
    </source>
</evidence>
<evidence type="ECO:0000256" key="3">
    <source>
        <dbReference type="ARBA" id="ARBA00022490"/>
    </source>
</evidence>
<name>A0A7J7MM86_9MAGN</name>
<dbReference type="Gene3D" id="3.40.30.10">
    <property type="entry name" value="Glutaredoxin"/>
    <property type="match status" value="1"/>
</dbReference>
<dbReference type="EMBL" id="JACGCM010001398">
    <property type="protein sequence ID" value="KAF6155924.1"/>
    <property type="molecule type" value="Genomic_DNA"/>
</dbReference>
<sequence>MGTLSKYKGAPTHGSSFKDQPTITFLKAMQEALPYKAWIPISDSLRGETIDSNGEKCVTKLVQENAVLLFGRRGCCMCHVMKRLLLGLGVNPAVFDVDEEEEHVVIDELTTMGEGGKDGRPEFPLVYIGGILFGGLDKLMGAHISGELVPVLKKAGALWL</sequence>
<organism evidence="6 7">
    <name type="scientific">Kingdonia uniflora</name>
    <dbReference type="NCBI Taxonomy" id="39325"/>
    <lineage>
        <taxon>Eukaryota</taxon>
        <taxon>Viridiplantae</taxon>
        <taxon>Streptophyta</taxon>
        <taxon>Embryophyta</taxon>
        <taxon>Tracheophyta</taxon>
        <taxon>Spermatophyta</taxon>
        <taxon>Magnoliopsida</taxon>
        <taxon>Ranunculales</taxon>
        <taxon>Circaeasteraceae</taxon>
        <taxon>Kingdonia</taxon>
    </lineage>
</organism>
<evidence type="ECO:0000256" key="1">
    <source>
        <dbReference type="ARBA" id="ARBA00004496"/>
    </source>
</evidence>
<proteinExistence type="inferred from homology"/>
<dbReference type="InterPro" id="IPR036249">
    <property type="entry name" value="Thioredoxin-like_sf"/>
</dbReference>
<dbReference type="OrthoDB" id="418495at2759"/>
<protein>
    <recommendedName>
        <fullName evidence="5">Glutaredoxin domain-containing protein</fullName>
    </recommendedName>
</protein>
<evidence type="ECO:0000256" key="4">
    <source>
        <dbReference type="ARBA" id="ARBA00023284"/>
    </source>
</evidence>
<dbReference type="InterPro" id="IPR011905">
    <property type="entry name" value="GlrX-like_pln_2"/>
</dbReference>
<accession>A0A7J7MM86</accession>
<dbReference type="GO" id="GO:0005737">
    <property type="term" value="C:cytoplasm"/>
    <property type="evidence" value="ECO:0007669"/>
    <property type="project" value="UniProtKB-SubCell"/>
</dbReference>
<reference evidence="6 7" key="1">
    <citation type="journal article" date="2020" name="IScience">
        <title>Genome Sequencing of the Endangered Kingdonia uniflora (Circaeasteraceae, Ranunculales) Reveals Potential Mechanisms of Evolutionary Specialization.</title>
        <authorList>
            <person name="Sun Y."/>
            <person name="Deng T."/>
            <person name="Zhang A."/>
            <person name="Moore M.J."/>
            <person name="Landis J.B."/>
            <person name="Lin N."/>
            <person name="Zhang H."/>
            <person name="Zhang X."/>
            <person name="Huang J."/>
            <person name="Zhang X."/>
            <person name="Sun H."/>
            <person name="Wang H."/>
        </authorList>
    </citation>
    <scope>NUCLEOTIDE SEQUENCE [LARGE SCALE GENOMIC DNA]</scope>
    <source>
        <strain evidence="6">TB1705</strain>
        <tissue evidence="6">Leaf</tissue>
    </source>
</reference>
<dbReference type="Pfam" id="PF00462">
    <property type="entry name" value="Glutaredoxin"/>
    <property type="match status" value="1"/>
</dbReference>
<dbReference type="Proteomes" id="UP000541444">
    <property type="component" value="Unassembled WGS sequence"/>
</dbReference>